<dbReference type="PANTHER" id="PTHR13832:SF827">
    <property type="entry name" value="PROTEIN PHOSPHATASE 1L"/>
    <property type="match status" value="1"/>
</dbReference>
<organism evidence="8 9">
    <name type="scientific">Phytophthora lilii</name>
    <dbReference type="NCBI Taxonomy" id="2077276"/>
    <lineage>
        <taxon>Eukaryota</taxon>
        <taxon>Sar</taxon>
        <taxon>Stramenopiles</taxon>
        <taxon>Oomycota</taxon>
        <taxon>Peronosporomycetes</taxon>
        <taxon>Peronosporales</taxon>
        <taxon>Peronosporaceae</taxon>
        <taxon>Phytophthora</taxon>
    </lineage>
</organism>
<dbReference type="CDD" id="cd00143">
    <property type="entry name" value="PP2Cc"/>
    <property type="match status" value="1"/>
</dbReference>
<sequence>MRGHQSNMQSIVKRKIREEDDCEADRKVKATYVPQNDEKVSEQETTQQEEYAQCSIPGLRFATESWTGMKTSNEDRHIASTRDFPGPVFGIFDGHGGTFSADFLARQLVKTVSTEIKQKIGARALADMQRLHELSKHESIRRDALVEQIKLLRDQLAEVGAIMSEPASPNLGRSKVSNASDTDDVRDLFDQLTTTILQMDSEVNHIDVEEATRQGARLQWFERQDNNILASFKDAFERVDKQILKKNSSQDGSTALLVWFLDHSTSSSGNEIKNGKQPMKDLMFYTVNVGDCRAVMCRGGQGVSLTSDHKPDRPDEKQRIEKAGGFVSKIAGIARVYSAAGAGLALKQETSTYLAVSRAFGDRSLKIPTQLVSCEPEVKRFQLQNDDLFLVMACDGVWDVLSEQEVVDIALPLFRDAKAAADAVIKAAYKKGSVDNLTATVVQFGWKSDAQVQRTIESNKATKSSTPKGRNEEAKVDDSDEEIDMFNL</sequence>
<comment type="caution">
    <text evidence="8">The sequence shown here is derived from an EMBL/GenBank/DDBJ whole genome shotgun (WGS) entry which is preliminary data.</text>
</comment>
<dbReference type="SMART" id="SM00332">
    <property type="entry name" value="PP2Cc"/>
    <property type="match status" value="1"/>
</dbReference>
<keyword evidence="9" id="KW-1185">Reference proteome</keyword>
<dbReference type="InterPro" id="IPR000222">
    <property type="entry name" value="PP2C_BS"/>
</dbReference>
<keyword evidence="3 5" id="KW-0378">Hydrolase</keyword>
<feature type="compositionally biased region" description="Polar residues" evidence="6">
    <location>
        <begin position="457"/>
        <end position="468"/>
    </location>
</feature>
<feature type="region of interest" description="Disordered" evidence="6">
    <location>
        <begin position="1"/>
        <end position="49"/>
    </location>
</feature>
<comment type="subcellular location">
    <subcellularLocation>
        <location evidence="1">Membrane</location>
        <topology evidence="1">Peripheral membrane protein</topology>
    </subcellularLocation>
</comment>
<evidence type="ECO:0000256" key="6">
    <source>
        <dbReference type="SAM" id="MobiDB-lite"/>
    </source>
</evidence>
<feature type="compositionally biased region" description="Polar residues" evidence="6">
    <location>
        <begin position="1"/>
        <end position="10"/>
    </location>
</feature>
<evidence type="ECO:0000256" key="1">
    <source>
        <dbReference type="ARBA" id="ARBA00004170"/>
    </source>
</evidence>
<dbReference type="PROSITE" id="PS51746">
    <property type="entry name" value="PPM_2"/>
    <property type="match status" value="1"/>
</dbReference>
<dbReference type="InterPro" id="IPR001932">
    <property type="entry name" value="PPM-type_phosphatase-like_dom"/>
</dbReference>
<comment type="similarity">
    <text evidence="5">Belongs to the PP2C family.</text>
</comment>
<dbReference type="EMBL" id="BSXW01000082">
    <property type="protein sequence ID" value="GMF11685.1"/>
    <property type="molecule type" value="Genomic_DNA"/>
</dbReference>
<protein>
    <submittedName>
        <fullName evidence="8">Unnamed protein product</fullName>
    </submittedName>
</protein>
<evidence type="ECO:0000256" key="2">
    <source>
        <dbReference type="ARBA" id="ARBA00022723"/>
    </source>
</evidence>
<dbReference type="OrthoDB" id="10264738at2759"/>
<dbReference type="InterPro" id="IPR036457">
    <property type="entry name" value="PPM-type-like_dom_sf"/>
</dbReference>
<dbReference type="PROSITE" id="PS01032">
    <property type="entry name" value="PPM_1"/>
    <property type="match status" value="1"/>
</dbReference>
<evidence type="ECO:0000256" key="4">
    <source>
        <dbReference type="ARBA" id="ARBA00022912"/>
    </source>
</evidence>
<dbReference type="Pfam" id="PF00481">
    <property type="entry name" value="PP2C"/>
    <property type="match status" value="1"/>
</dbReference>
<dbReference type="AlphaFoldDB" id="A0A9W6TEM8"/>
<evidence type="ECO:0000256" key="5">
    <source>
        <dbReference type="RuleBase" id="RU003465"/>
    </source>
</evidence>
<dbReference type="GO" id="GO:0004722">
    <property type="term" value="F:protein serine/threonine phosphatase activity"/>
    <property type="evidence" value="ECO:0007669"/>
    <property type="project" value="InterPro"/>
</dbReference>
<evidence type="ECO:0000256" key="3">
    <source>
        <dbReference type="ARBA" id="ARBA00022801"/>
    </source>
</evidence>
<feature type="region of interest" description="Disordered" evidence="6">
    <location>
        <begin position="457"/>
        <end position="488"/>
    </location>
</feature>
<proteinExistence type="inferred from homology"/>
<reference evidence="8" key="1">
    <citation type="submission" date="2023-04" db="EMBL/GenBank/DDBJ databases">
        <title>Phytophthora lilii NBRC 32176.</title>
        <authorList>
            <person name="Ichikawa N."/>
            <person name="Sato H."/>
            <person name="Tonouchi N."/>
        </authorList>
    </citation>
    <scope>NUCLEOTIDE SEQUENCE</scope>
    <source>
        <strain evidence="8">NBRC 32176</strain>
    </source>
</reference>
<dbReference type="Proteomes" id="UP001165083">
    <property type="component" value="Unassembled WGS sequence"/>
</dbReference>
<name>A0A9W6TEM8_9STRA</name>
<dbReference type="Gene3D" id="3.60.40.10">
    <property type="entry name" value="PPM-type phosphatase domain"/>
    <property type="match status" value="1"/>
</dbReference>
<dbReference type="GO" id="GO:0016020">
    <property type="term" value="C:membrane"/>
    <property type="evidence" value="ECO:0007669"/>
    <property type="project" value="UniProtKB-SubCell"/>
</dbReference>
<dbReference type="GO" id="GO:0046872">
    <property type="term" value="F:metal ion binding"/>
    <property type="evidence" value="ECO:0007669"/>
    <property type="project" value="UniProtKB-KW"/>
</dbReference>
<evidence type="ECO:0000259" key="7">
    <source>
        <dbReference type="PROSITE" id="PS51746"/>
    </source>
</evidence>
<keyword evidence="2" id="KW-0479">Metal-binding</keyword>
<feature type="domain" description="PPM-type phosphatase" evidence="7">
    <location>
        <begin position="53"/>
        <end position="444"/>
    </location>
</feature>
<dbReference type="SUPFAM" id="SSF81606">
    <property type="entry name" value="PP2C-like"/>
    <property type="match status" value="1"/>
</dbReference>
<dbReference type="PANTHER" id="PTHR13832">
    <property type="entry name" value="PROTEIN PHOSPHATASE 2C"/>
    <property type="match status" value="1"/>
</dbReference>
<keyword evidence="4 5" id="KW-0904">Protein phosphatase</keyword>
<dbReference type="InterPro" id="IPR015655">
    <property type="entry name" value="PP2C"/>
</dbReference>
<evidence type="ECO:0000313" key="9">
    <source>
        <dbReference type="Proteomes" id="UP001165083"/>
    </source>
</evidence>
<accession>A0A9W6TEM8</accession>
<evidence type="ECO:0000313" key="8">
    <source>
        <dbReference type="EMBL" id="GMF11685.1"/>
    </source>
</evidence>
<feature type="compositionally biased region" description="Acidic residues" evidence="6">
    <location>
        <begin position="478"/>
        <end position="488"/>
    </location>
</feature>
<gene>
    <name evidence="8" type="ORF">Plil01_000236600</name>
</gene>